<evidence type="ECO:0000256" key="1">
    <source>
        <dbReference type="SAM" id="MobiDB-lite"/>
    </source>
</evidence>
<proteinExistence type="predicted"/>
<gene>
    <name evidence="2" type="ORF">K505DRAFT_340609</name>
</gene>
<reference evidence="2" key="1">
    <citation type="journal article" date="2020" name="Stud. Mycol.">
        <title>101 Dothideomycetes genomes: a test case for predicting lifestyles and emergence of pathogens.</title>
        <authorList>
            <person name="Haridas S."/>
            <person name="Albert R."/>
            <person name="Binder M."/>
            <person name="Bloem J."/>
            <person name="Labutti K."/>
            <person name="Salamov A."/>
            <person name="Andreopoulos B."/>
            <person name="Baker S."/>
            <person name="Barry K."/>
            <person name="Bills G."/>
            <person name="Bluhm B."/>
            <person name="Cannon C."/>
            <person name="Castanera R."/>
            <person name="Culley D."/>
            <person name="Daum C."/>
            <person name="Ezra D."/>
            <person name="Gonzalez J."/>
            <person name="Henrissat B."/>
            <person name="Kuo A."/>
            <person name="Liang C."/>
            <person name="Lipzen A."/>
            <person name="Lutzoni F."/>
            <person name="Magnuson J."/>
            <person name="Mondo S."/>
            <person name="Nolan M."/>
            <person name="Ohm R."/>
            <person name="Pangilinan J."/>
            <person name="Park H.-J."/>
            <person name="Ramirez L."/>
            <person name="Alfaro M."/>
            <person name="Sun H."/>
            <person name="Tritt A."/>
            <person name="Yoshinaga Y."/>
            <person name="Zwiers L.-H."/>
            <person name="Turgeon B."/>
            <person name="Goodwin S."/>
            <person name="Spatafora J."/>
            <person name="Crous P."/>
            <person name="Grigoriev I."/>
        </authorList>
    </citation>
    <scope>NUCLEOTIDE SEQUENCE</scope>
    <source>
        <strain evidence="2">CBS 109.77</strain>
    </source>
</reference>
<accession>A0A6A6X289</accession>
<feature type="region of interest" description="Disordered" evidence="1">
    <location>
        <begin position="1"/>
        <end position="29"/>
    </location>
</feature>
<protein>
    <submittedName>
        <fullName evidence="2">Uncharacterized protein</fullName>
    </submittedName>
</protein>
<dbReference type="EMBL" id="MU002085">
    <property type="protein sequence ID" value="KAF2790244.1"/>
    <property type="molecule type" value="Genomic_DNA"/>
</dbReference>
<organism evidence="2 3">
    <name type="scientific">Melanomma pulvis-pyrius CBS 109.77</name>
    <dbReference type="NCBI Taxonomy" id="1314802"/>
    <lineage>
        <taxon>Eukaryota</taxon>
        <taxon>Fungi</taxon>
        <taxon>Dikarya</taxon>
        <taxon>Ascomycota</taxon>
        <taxon>Pezizomycotina</taxon>
        <taxon>Dothideomycetes</taxon>
        <taxon>Pleosporomycetidae</taxon>
        <taxon>Pleosporales</taxon>
        <taxon>Melanommataceae</taxon>
        <taxon>Melanomma</taxon>
    </lineage>
</organism>
<dbReference type="Proteomes" id="UP000799757">
    <property type="component" value="Unassembled WGS sequence"/>
</dbReference>
<dbReference type="AlphaFoldDB" id="A0A6A6X289"/>
<evidence type="ECO:0000313" key="2">
    <source>
        <dbReference type="EMBL" id="KAF2790244.1"/>
    </source>
</evidence>
<name>A0A6A6X289_9PLEO</name>
<feature type="compositionally biased region" description="Polar residues" evidence="1">
    <location>
        <begin position="1"/>
        <end position="14"/>
    </location>
</feature>
<evidence type="ECO:0000313" key="3">
    <source>
        <dbReference type="Proteomes" id="UP000799757"/>
    </source>
</evidence>
<keyword evidence="3" id="KW-1185">Reference proteome</keyword>
<sequence>MAQDSLAGTPSGNKTPEAGHTAPQTSRMPMFARPDRLGCLASVLLAAATQTPSMPSRLMNRLTAAKTDGGSVLGTGAKGRGVLGALGNGSLVCTSKGLRCGLLRNAWARRSGMKRALTRNRHDRRPAVCKLITNHKSKRVESAKLKGDRCHGRHTMANICLFVWRCLPSPNLDMRSSPCERRTPVALWSPPPLPPIVQVLPPSDFEIVIVKNS</sequence>